<dbReference type="VEuPathDB" id="FungiDB:SCHCODRAFT_02491071"/>
<sequence length="623" mass="67694">MIVSSFWALISACPIACPWSQPMSSNAKLELNMQCPAHVMRIHREIQVPERPRGRRKTPSKQLAASATGAHVVRHSVAATDVVLRHRGRRACEHAGAQRDHLSSHLPERKLGDRKDLPIPLQPIDVKGRYAHPFPLGAWPGDKRSLHGCAAICQKSLEGSLDVSDLRSAGRTTANSAHVAEVTAQRECFSRARPAQIAPIQTLPNELLSEIFRHVLQNSPARGVRPHPRDPVVILTAVCSRWRAVAAADRRLWTSIDASYSRTQPANPLTTRRIIAYSANLPLDLRLWLPSHTGALADAHAILCAHHRRWRCVDADVFRFGAFLEAHGATGGMPMLEHLCVHNSHTEKEELAYILPAPRLRSVALHSPFPFVCSYATPWGQLTAYSGPVVVDGVSVLHRLANVETCELVGQVVDDAHGEPIELPHLRALRVSHTAHLRLLVAPGLEVLEVPNEAQSLPAIASFLDRSRCSSSGDCSSLSELRCSVDMLPKLPSLLLLAPTLKTLGVSLDPSDGERLLSSIRACKEALAKAEGIEFRPTGKSNCGAGNFKGHAGNTKVGASLEALLDGLADVSLAALQREISDNTTLRFATWTTYSWFQGLRTIAGLNQAAACPPAKSSDKIMA</sequence>
<reference evidence="3 4" key="1">
    <citation type="journal article" date="2010" name="Nat. Biotechnol.">
        <title>Genome sequence of the model mushroom Schizophyllum commune.</title>
        <authorList>
            <person name="Ohm R.A."/>
            <person name="de Jong J.F."/>
            <person name="Lugones L.G."/>
            <person name="Aerts A."/>
            <person name="Kothe E."/>
            <person name="Stajich J.E."/>
            <person name="de Vries R.P."/>
            <person name="Record E."/>
            <person name="Levasseur A."/>
            <person name="Baker S.E."/>
            <person name="Bartholomew K.A."/>
            <person name="Coutinho P.M."/>
            <person name="Erdmann S."/>
            <person name="Fowler T.J."/>
            <person name="Gathman A.C."/>
            <person name="Lombard V."/>
            <person name="Henrissat B."/>
            <person name="Knabe N."/>
            <person name="Kuees U."/>
            <person name="Lilly W.W."/>
            <person name="Lindquist E."/>
            <person name="Lucas S."/>
            <person name="Magnuson J.K."/>
            <person name="Piumi F."/>
            <person name="Raudaskoski M."/>
            <person name="Salamov A."/>
            <person name="Schmutz J."/>
            <person name="Schwarze F.W.M.R."/>
            <person name="vanKuyk P.A."/>
            <person name="Horton J.S."/>
            <person name="Grigoriev I.V."/>
            <person name="Woesten H.A.B."/>
        </authorList>
    </citation>
    <scope>NUCLEOTIDE SEQUENCE [LARGE SCALE GENOMIC DNA]</scope>
    <source>
        <strain evidence="4">H4-8 / FGSC 9210</strain>
    </source>
</reference>
<gene>
    <name evidence="3" type="ORF">SCHCODRAFT_233151</name>
</gene>
<dbReference type="Pfam" id="PF12937">
    <property type="entry name" value="F-box-like"/>
    <property type="match status" value="1"/>
</dbReference>
<evidence type="ECO:0000256" key="1">
    <source>
        <dbReference type="SAM" id="MobiDB-lite"/>
    </source>
</evidence>
<dbReference type="HOGENOM" id="CLU_438842_0_0_1"/>
<evidence type="ECO:0000313" key="4">
    <source>
        <dbReference type="Proteomes" id="UP000007431"/>
    </source>
</evidence>
<dbReference type="OrthoDB" id="3005476at2759"/>
<evidence type="ECO:0000313" key="3">
    <source>
        <dbReference type="EMBL" id="EFI99311.1"/>
    </source>
</evidence>
<organism evidence="4">
    <name type="scientific">Schizophyllum commune (strain H4-8 / FGSC 9210)</name>
    <name type="common">Split gill fungus</name>
    <dbReference type="NCBI Taxonomy" id="578458"/>
    <lineage>
        <taxon>Eukaryota</taxon>
        <taxon>Fungi</taxon>
        <taxon>Dikarya</taxon>
        <taxon>Basidiomycota</taxon>
        <taxon>Agaricomycotina</taxon>
        <taxon>Agaricomycetes</taxon>
        <taxon>Agaricomycetidae</taxon>
        <taxon>Agaricales</taxon>
        <taxon>Schizophyllaceae</taxon>
        <taxon>Schizophyllum</taxon>
    </lineage>
</organism>
<dbReference type="SUPFAM" id="SSF81383">
    <property type="entry name" value="F-box domain"/>
    <property type="match status" value="1"/>
</dbReference>
<dbReference type="KEGG" id="scm:SCHCO_02491071"/>
<protein>
    <recommendedName>
        <fullName evidence="2">F-box domain-containing protein</fullName>
    </recommendedName>
</protein>
<feature type="domain" description="F-box" evidence="2">
    <location>
        <begin position="200"/>
        <end position="257"/>
    </location>
</feature>
<dbReference type="InterPro" id="IPR036047">
    <property type="entry name" value="F-box-like_dom_sf"/>
</dbReference>
<dbReference type="AlphaFoldDB" id="D8PYT1"/>
<dbReference type="Proteomes" id="UP000007431">
    <property type="component" value="Unassembled WGS sequence"/>
</dbReference>
<name>D8PYT1_SCHCM</name>
<dbReference type="InterPro" id="IPR001810">
    <property type="entry name" value="F-box_dom"/>
</dbReference>
<evidence type="ECO:0000259" key="2">
    <source>
        <dbReference type="Pfam" id="PF12937"/>
    </source>
</evidence>
<dbReference type="EMBL" id="GL377304">
    <property type="protein sequence ID" value="EFI99311.1"/>
    <property type="molecule type" value="Genomic_DNA"/>
</dbReference>
<accession>D8PYT1</accession>
<keyword evidence="4" id="KW-1185">Reference proteome</keyword>
<proteinExistence type="predicted"/>
<dbReference type="InParanoid" id="D8PYT1"/>
<feature type="region of interest" description="Disordered" evidence="1">
    <location>
        <begin position="94"/>
        <end position="117"/>
    </location>
</feature>
<dbReference type="GeneID" id="9585261"/>
<dbReference type="Gene3D" id="1.20.1280.50">
    <property type="match status" value="1"/>
</dbReference>
<dbReference type="OMA" id="EDSAILH"/>
<feature type="region of interest" description="Disordered" evidence="1">
    <location>
        <begin position="47"/>
        <end position="69"/>
    </location>
</feature>